<dbReference type="Proteomes" id="UP001302652">
    <property type="component" value="Chromosome 3"/>
</dbReference>
<proteinExistence type="predicted"/>
<organism evidence="1 2">
    <name type="scientific">Paraburkholderia kirstenboschensis</name>
    <dbReference type="NCBI Taxonomy" id="1245436"/>
    <lineage>
        <taxon>Bacteria</taxon>
        <taxon>Pseudomonadati</taxon>
        <taxon>Pseudomonadota</taxon>
        <taxon>Betaproteobacteria</taxon>
        <taxon>Burkholderiales</taxon>
        <taxon>Burkholderiaceae</taxon>
        <taxon>Paraburkholderia</taxon>
    </lineage>
</organism>
<gene>
    <name evidence="1" type="ORF">RW095_03450</name>
</gene>
<sequence>MIDHPDRREEEERFMATFDSDFAVRHRDAFGQVAELTGHEPQGKLLGQFGDGEIFPEPQNGARVTASVRQPR</sequence>
<keyword evidence="2" id="KW-1185">Reference proteome</keyword>
<reference evidence="1 2" key="1">
    <citation type="submission" date="2023-10" db="EMBL/GenBank/DDBJ databases">
        <title>Surface-active antibiotics is a multifunctional adaptation for post-fire microbes.</title>
        <authorList>
            <person name="Liu M.D."/>
            <person name="Du Y."/>
            <person name="Koupaei S.K."/>
            <person name="Kim N.R."/>
            <person name="Zhang W."/>
            <person name="Traxler M.F."/>
        </authorList>
    </citation>
    <scope>NUCLEOTIDE SEQUENCE [LARGE SCALE GENOMIC DNA]</scope>
    <source>
        <strain evidence="1 2">F3</strain>
    </source>
</reference>
<accession>A0ABZ0EC70</accession>
<protein>
    <submittedName>
        <fullName evidence="1">Uncharacterized protein</fullName>
    </submittedName>
</protein>
<dbReference type="RefSeq" id="WP_317016428.1">
    <property type="nucleotide sequence ID" value="NZ_CP136511.1"/>
</dbReference>
<name>A0ABZ0EC70_9BURK</name>
<evidence type="ECO:0000313" key="1">
    <source>
        <dbReference type="EMBL" id="WOD14520.1"/>
    </source>
</evidence>
<dbReference type="EMBL" id="CP136511">
    <property type="protein sequence ID" value="WOD14520.1"/>
    <property type="molecule type" value="Genomic_DNA"/>
</dbReference>
<evidence type="ECO:0000313" key="2">
    <source>
        <dbReference type="Proteomes" id="UP001302652"/>
    </source>
</evidence>